<organism evidence="1">
    <name type="scientific">Daucus carota subsp. sativus</name>
    <name type="common">Carrot</name>
    <dbReference type="NCBI Taxonomy" id="79200"/>
    <lineage>
        <taxon>Eukaryota</taxon>
        <taxon>Viridiplantae</taxon>
        <taxon>Streptophyta</taxon>
        <taxon>Embryophyta</taxon>
        <taxon>Tracheophyta</taxon>
        <taxon>Spermatophyta</taxon>
        <taxon>Magnoliopsida</taxon>
        <taxon>eudicotyledons</taxon>
        <taxon>Gunneridae</taxon>
        <taxon>Pentapetalae</taxon>
        <taxon>asterids</taxon>
        <taxon>campanulids</taxon>
        <taxon>Apiales</taxon>
        <taxon>Apiaceae</taxon>
        <taxon>Apioideae</taxon>
        <taxon>Scandiceae</taxon>
        <taxon>Daucinae</taxon>
        <taxon>Daucus</taxon>
        <taxon>Daucus sect. Daucus</taxon>
    </lineage>
</organism>
<dbReference type="AlphaFoldDB" id="A0A175YAF9"/>
<comment type="caution">
    <text evidence="1">The sequence shown here is derived from an EMBL/GenBank/DDBJ whole genome shotgun (WGS) entry which is preliminary data.</text>
</comment>
<proteinExistence type="predicted"/>
<reference evidence="1" key="1">
    <citation type="journal article" date="2016" name="Nat. Genet.">
        <title>A high-quality carrot genome assembly provides new insights into carotenoid accumulation and asterid genome evolution.</title>
        <authorList>
            <person name="Iorizzo M."/>
            <person name="Ellison S."/>
            <person name="Senalik D."/>
            <person name="Zeng P."/>
            <person name="Satapoomin P."/>
            <person name="Huang J."/>
            <person name="Bowman M."/>
            <person name="Iovene M."/>
            <person name="Sanseverino W."/>
            <person name="Cavagnaro P."/>
            <person name="Yildiz M."/>
            <person name="Macko-Podgorni A."/>
            <person name="Moranska E."/>
            <person name="Grzebelus E."/>
            <person name="Grzebelus D."/>
            <person name="Ashrafi H."/>
            <person name="Zheng Z."/>
            <person name="Cheng S."/>
            <person name="Spooner D."/>
            <person name="Van Deynze A."/>
            <person name="Simon P."/>
        </authorList>
    </citation>
    <scope>NUCLEOTIDE SEQUENCE [LARGE SCALE GENOMIC DNA]</scope>
    <source>
        <tissue evidence="1">Leaf</tissue>
    </source>
</reference>
<protein>
    <submittedName>
        <fullName evidence="1">Uncharacterized protein</fullName>
    </submittedName>
</protein>
<dbReference type="Gramene" id="KZM80503">
    <property type="protein sequence ID" value="KZM80503"/>
    <property type="gene ID" value="DCAR_032223"/>
</dbReference>
<name>A0A175YAF9_DAUCS</name>
<dbReference type="EMBL" id="LNRQ01000008">
    <property type="protein sequence ID" value="KZM85825.1"/>
    <property type="molecule type" value="Genomic_DNA"/>
</dbReference>
<sequence length="62" mass="7530">MEKEIRRLDEHESKENTRRRWKEQGRNCLLLGISGPDFSQTGWNKADEQYCPPKQREIKYHI</sequence>
<gene>
    <name evidence="1" type="ORF">DCAR_026753</name>
</gene>
<evidence type="ECO:0000313" key="1">
    <source>
        <dbReference type="EMBL" id="KZM85825.1"/>
    </source>
</evidence>
<accession>A0A175YAF9</accession>
<dbReference type="Gramene" id="KZM85825">
    <property type="protein sequence ID" value="KZM85825"/>
    <property type="gene ID" value="DCAR_026753"/>
</dbReference>